<dbReference type="Proteomes" id="UP001153148">
    <property type="component" value="Unassembled WGS sequence"/>
</dbReference>
<reference evidence="1" key="1">
    <citation type="submission" date="2021-03" db="EMBL/GenBank/DDBJ databases">
        <authorList>
            <person name="Tran Van P."/>
        </authorList>
    </citation>
    <scope>NUCLEOTIDE SEQUENCE</scope>
</reference>
<organism evidence="1 2">
    <name type="scientific">Timema podura</name>
    <name type="common">Walking stick</name>
    <dbReference type="NCBI Taxonomy" id="61482"/>
    <lineage>
        <taxon>Eukaryota</taxon>
        <taxon>Metazoa</taxon>
        <taxon>Ecdysozoa</taxon>
        <taxon>Arthropoda</taxon>
        <taxon>Hexapoda</taxon>
        <taxon>Insecta</taxon>
        <taxon>Pterygota</taxon>
        <taxon>Neoptera</taxon>
        <taxon>Polyneoptera</taxon>
        <taxon>Phasmatodea</taxon>
        <taxon>Timematodea</taxon>
        <taxon>Timematoidea</taxon>
        <taxon>Timematidae</taxon>
        <taxon>Timema</taxon>
    </lineage>
</organism>
<name>A0ABN7NZW0_TIMPD</name>
<gene>
    <name evidence="1" type="ORF">TPAB3V08_LOCUS8215</name>
</gene>
<keyword evidence="2" id="KW-1185">Reference proteome</keyword>
<comment type="caution">
    <text evidence="1">The sequence shown here is derived from an EMBL/GenBank/DDBJ whole genome shotgun (WGS) entry which is preliminary data.</text>
</comment>
<protein>
    <submittedName>
        <fullName evidence="1">Uncharacterized protein</fullName>
    </submittedName>
</protein>
<dbReference type="EMBL" id="CAJPIN010015188">
    <property type="protein sequence ID" value="CAG2061260.1"/>
    <property type="molecule type" value="Genomic_DNA"/>
</dbReference>
<sequence>MEAVLALERQLQRFEETLNSFPLGACSANEASSVSAKIQEIKKTALLYQCAILFMKADQLSRNGLTHQDEAHIHKLSSTMKELEEKTVIANMCQDVWPHSLYSSLCSVAIQDNLTIKESYDEETAAFHKQIIRSLNDKMVLQASLNEIMKEDSNISRHLLKKKRELVQELGSYKAMIITQEEELKTQISVYDRTQKEDEEGYMYRKCSRIWMKGEWKTILEKNHPQYTNRDLNLDLLVIGSLVYCKSSALDHVAIEAGGNFESRAKERILKKLLKLNTMRKMTVLFLKVSDINFLEHRYLANISGKLRRTVTLKNIFSFSPREIQACVSLFD</sequence>
<proteinExistence type="predicted"/>
<evidence type="ECO:0000313" key="2">
    <source>
        <dbReference type="Proteomes" id="UP001153148"/>
    </source>
</evidence>
<evidence type="ECO:0000313" key="1">
    <source>
        <dbReference type="EMBL" id="CAG2061260.1"/>
    </source>
</evidence>
<accession>A0ABN7NZW0</accession>